<dbReference type="KEGG" id="gaw:V144x_46300"/>
<dbReference type="AlphaFoldDB" id="A0A517W1J1"/>
<dbReference type="Proteomes" id="UP000318704">
    <property type="component" value="Chromosome"/>
</dbReference>
<gene>
    <name evidence="1" type="ORF">V144x_46300</name>
</gene>
<dbReference type="PANTHER" id="PTHR42280">
    <property type="entry name" value="CITG FAMILY PROTEIN"/>
    <property type="match status" value="1"/>
</dbReference>
<accession>A0A517W1J1</accession>
<dbReference type="Pfam" id="PF01874">
    <property type="entry name" value="CitG"/>
    <property type="match status" value="1"/>
</dbReference>
<organism evidence="1 2">
    <name type="scientific">Gimesia aquarii</name>
    <dbReference type="NCBI Taxonomy" id="2527964"/>
    <lineage>
        <taxon>Bacteria</taxon>
        <taxon>Pseudomonadati</taxon>
        <taxon>Planctomycetota</taxon>
        <taxon>Planctomycetia</taxon>
        <taxon>Planctomycetales</taxon>
        <taxon>Planctomycetaceae</taxon>
        <taxon>Gimesia</taxon>
    </lineage>
</organism>
<keyword evidence="1" id="KW-0808">Transferase</keyword>
<dbReference type="GO" id="GO:0005524">
    <property type="term" value="F:ATP binding"/>
    <property type="evidence" value="ECO:0007669"/>
    <property type="project" value="InterPro"/>
</dbReference>
<evidence type="ECO:0000313" key="2">
    <source>
        <dbReference type="Proteomes" id="UP000318704"/>
    </source>
</evidence>
<sequence length="301" mass="33159">MSKNNLQLENWLYLACLMEATARKPGNVHPEASFPNLTYRDFLKSANVIAPILVNSCSQNIGSVIKECIKETQKAIPSNSNLGIVLLLAPLSAVSLEETVAEGIQTILNHLSIEDAREVYEAIRIAKPGGLGKTEAEDVSTEPTGTLREVMGLAADRDSVASEYANNFKITLGTAAPVLKELWNTCLNWEEAIIRLQLQLMSEFPDTLIARKCGREEAQQAGQYAREVQNSNQFSKSLTQFDAWLRDNGNQRNPGTTADLIVAGLFVAMRDGFIPTPDLSTITKQIPQKYVTGLRMIPNHE</sequence>
<dbReference type="Gene3D" id="1.10.4200.10">
    <property type="entry name" value="Triphosphoribosyl-dephospho-CoA protein"/>
    <property type="match status" value="1"/>
</dbReference>
<dbReference type="PANTHER" id="PTHR42280:SF1">
    <property type="entry name" value="CITG FAMILY PROTEIN"/>
    <property type="match status" value="1"/>
</dbReference>
<proteinExistence type="predicted"/>
<dbReference type="EMBL" id="CP037920">
    <property type="protein sequence ID" value="QDT99120.1"/>
    <property type="molecule type" value="Genomic_DNA"/>
</dbReference>
<name>A0A517W1J1_9PLAN</name>
<evidence type="ECO:0000313" key="1">
    <source>
        <dbReference type="EMBL" id="QDT99120.1"/>
    </source>
</evidence>
<dbReference type="InterPro" id="IPR002736">
    <property type="entry name" value="CitG"/>
</dbReference>
<dbReference type="RefSeq" id="WP_144988340.1">
    <property type="nucleotide sequence ID" value="NZ_CP037920.1"/>
</dbReference>
<reference evidence="1 2" key="1">
    <citation type="submission" date="2019-03" db="EMBL/GenBank/DDBJ databases">
        <title>Deep-cultivation of Planctomycetes and their phenomic and genomic characterization uncovers novel biology.</title>
        <authorList>
            <person name="Wiegand S."/>
            <person name="Jogler M."/>
            <person name="Boedeker C."/>
            <person name="Pinto D."/>
            <person name="Vollmers J."/>
            <person name="Rivas-Marin E."/>
            <person name="Kohn T."/>
            <person name="Peeters S.H."/>
            <person name="Heuer A."/>
            <person name="Rast P."/>
            <person name="Oberbeckmann S."/>
            <person name="Bunk B."/>
            <person name="Jeske O."/>
            <person name="Meyerdierks A."/>
            <person name="Storesund J.E."/>
            <person name="Kallscheuer N."/>
            <person name="Luecker S."/>
            <person name="Lage O.M."/>
            <person name="Pohl T."/>
            <person name="Merkel B.J."/>
            <person name="Hornburger P."/>
            <person name="Mueller R.-W."/>
            <person name="Bruemmer F."/>
            <person name="Labrenz M."/>
            <person name="Spormann A.M."/>
            <person name="Op den Camp H."/>
            <person name="Overmann J."/>
            <person name="Amann R."/>
            <person name="Jetten M.S.M."/>
            <person name="Mascher T."/>
            <person name="Medema M.H."/>
            <person name="Devos D.P."/>
            <person name="Kaster A.-K."/>
            <person name="Ovreas L."/>
            <person name="Rohde M."/>
            <person name="Galperin M.Y."/>
            <person name="Jogler C."/>
        </authorList>
    </citation>
    <scope>NUCLEOTIDE SEQUENCE [LARGE SCALE GENOMIC DNA]</scope>
    <source>
        <strain evidence="1 2">V144</strain>
    </source>
</reference>
<protein>
    <submittedName>
        <fullName evidence="1">ATP:dephospho-CoA triphosphoribosyl transferase</fullName>
    </submittedName>
</protein>
<dbReference type="GO" id="GO:0046917">
    <property type="term" value="F:triphosphoribosyl-dephospho-CoA synthase activity"/>
    <property type="evidence" value="ECO:0007669"/>
    <property type="project" value="InterPro"/>
</dbReference>